<sequence length="199" mass="22960">MVVLNSLVTVRAFLRYINLIEKCNKGTTTTIQLFDRKPSVPIGKGIRQRDNVCPKLQRRTGINENRLCDQGNVTLQGCDLLKVKSYVYLDREVNMKDDLNSEMRTPIFEASGSPAISSATKVWPDTKNTAAALRKLERGLFDITRFEQWKKNQRSIDLRPLSQIHNLEERIQRGKHRFGERVVHTENIASNFEPSKYQK</sequence>
<dbReference type="EMBL" id="CAJGYM010000002">
    <property type="protein sequence ID" value="CAD6185590.1"/>
    <property type="molecule type" value="Genomic_DNA"/>
</dbReference>
<accession>A0A8S1GW33</accession>
<reference evidence="1" key="1">
    <citation type="submission" date="2020-10" db="EMBL/GenBank/DDBJ databases">
        <authorList>
            <person name="Kikuchi T."/>
        </authorList>
    </citation>
    <scope>NUCLEOTIDE SEQUENCE</scope>
    <source>
        <strain evidence="1">NKZ352</strain>
    </source>
</reference>
<organism evidence="1 2">
    <name type="scientific">Caenorhabditis auriculariae</name>
    <dbReference type="NCBI Taxonomy" id="2777116"/>
    <lineage>
        <taxon>Eukaryota</taxon>
        <taxon>Metazoa</taxon>
        <taxon>Ecdysozoa</taxon>
        <taxon>Nematoda</taxon>
        <taxon>Chromadorea</taxon>
        <taxon>Rhabditida</taxon>
        <taxon>Rhabditina</taxon>
        <taxon>Rhabditomorpha</taxon>
        <taxon>Rhabditoidea</taxon>
        <taxon>Rhabditidae</taxon>
        <taxon>Peloderinae</taxon>
        <taxon>Caenorhabditis</taxon>
    </lineage>
</organism>
<proteinExistence type="predicted"/>
<keyword evidence="2" id="KW-1185">Reference proteome</keyword>
<evidence type="ECO:0000313" key="1">
    <source>
        <dbReference type="EMBL" id="CAD6185590.1"/>
    </source>
</evidence>
<comment type="caution">
    <text evidence="1">The sequence shown here is derived from an EMBL/GenBank/DDBJ whole genome shotgun (WGS) entry which is preliminary data.</text>
</comment>
<protein>
    <submittedName>
        <fullName evidence="1">Uncharacterized protein</fullName>
    </submittedName>
</protein>
<name>A0A8S1GW33_9PELO</name>
<dbReference type="AlphaFoldDB" id="A0A8S1GW33"/>
<dbReference type="OrthoDB" id="410104at2759"/>
<gene>
    <name evidence="1" type="ORF">CAUJ_LOCUS1509</name>
</gene>
<dbReference type="Proteomes" id="UP000835052">
    <property type="component" value="Unassembled WGS sequence"/>
</dbReference>
<evidence type="ECO:0000313" key="2">
    <source>
        <dbReference type="Proteomes" id="UP000835052"/>
    </source>
</evidence>